<comment type="caution">
    <text evidence="5">The sequence shown here is derived from an EMBL/GenBank/DDBJ whole genome shotgun (WGS) entry which is preliminary data.</text>
</comment>
<dbReference type="SUPFAM" id="SSF49854">
    <property type="entry name" value="Spermadhesin, CUB domain"/>
    <property type="match status" value="17"/>
</dbReference>
<comment type="caution">
    <text evidence="3">Lacks conserved residue(s) required for the propagation of feature annotation.</text>
</comment>
<sequence>MSSCTWTIAADEGHQIVLNITDFNLEQQEDCHADYVEIRNGGSESSPLIRRLCGSHEPLQIKSHFNRLFLRFVSDRFRHGTGFSANYFTTATGCNGIMRAPFGAITSPNYPSPYAHNTECYWHIHAASGSFIQATFVDFDLENSIGCKYDYVSIFDGPTSHFPPLDTLCGTINPQKSIPTTSNEMLIKFRSDLSSHGRGFHLTYQSICQRRILKQRSGVIESPGFPENYPSNSRCDYQIQVPRGNKINITFSHFGMPEGGTCLSDYLSVYDGDSNSSRRIGMYCGSTPPLPFQSTGNQVFIEFVSDSTTSGSGFRLEWTTWGCGGDILVDRRDNAVARYITSPKYPSPYPPNTVCEWKLISSEYGYGIKLDLMDIDLEQHPTCRWDKLEVFNGPDDKSQPITTLCHTQNVSKTLSSTGQYLFVRFNSDQSKAGNGFKLQYSVVPSICGGNFSIPKSSIQSSQYPQQYEKNLTCGWLITVAEQHVVVLNITALDTDMDPSCESEYLAAYDGDSTSGETLLKECGPQRVTGSTAGGGMVVRSTSNQMFLEFRSNDVQDHNAIGFRAEYTTGCGAVLIASDTPEVFISPNFPSRYAKSLNCSYIIQSEEPNTKVFLQFSFMDIEERNNCTTADYLQIRNGNNPDAPLIGNYCGRKIPPAIISSGNALYIRFTSNDWKEEAGWSATYSNTLSSCGGELRALEGHFVSPNYPSNYVNNAECVWVIKASPGNTIDLNFQNFNLGNKAEDPYCNSDYVEVREESASGIVLGRFCGADVPDNMTSGVGTLWVMFRSSDSDTHPGFLAEYKLRHGGEITGKTSGQIASPLYPMNYPHNASFTWRVTTISGFTIKVKWLRMDMEDRRCYFDYLALYNGPSPVYPLIGKYCGYEIPEPIQTTSNQLFIVMNTDRYGGNGQGFLMEWEAVAPLSAADRTTSVGANQFTFDLKATKNVQKIISPGYPINVMPNQTYDWKLRTDETSHIELTIHDMNFGRRNDSFCSTDKPWLQVVEGTSYRNGKTITNLCNITDKPRYFKATTNNMRLTFLAGPNPDPAATGFNASFQAVCGASIQGSSGQITSENFRTSDVAVVDQNGMNIECVWNVSTDFGQTFEITFDEFELTPSPNCSQHSLTILNGFVGESSVLSPPIGRFCGSTLPRTVPQTRSNRFQVRYYKDPSVTVPTRGFSLKYRLTRYPCGGELRLTDFDRTGIFTTPNFPENYPTNIECEWIIVAPGGDRIRLDFIEKFEMERPNNNACPWDYVEVRDGATTDAALIGHYCGTNRPGTLRSRSNVMYVKFRSDRGLVHSGFKANYSISTCGGTIVDSSGSITNPSYPQSYPVSGSFDCEWYIQVPVGHFINFEVRDFKLPIWSLNCTFGDFVEFREYNATGKVIKRLCGTQAAMTFSSSDSLVYVRFKTSTSPPQPTGGLTPETANKFRVLFVANTESCGGTLTTSSGIITSPGFPNAYPNNRVCVWKIIATPGRRVLLEVLDFDVEGYGFCQSDFVEVYNGILPDSPRIERLCGSRQAISTKISSSMHYMTVRFQTDSSRTSRGFRLRYSSLEAAKCGGALTSLSGVISSPNFNSSVKFGGYEANEECIWTINNLPIAGDPSTINLDDDCRSDFVEVRAGKESTDPLVQTVCGRRSDYTEESLMIPGQTAWIRFRSDYSHQLSGFRIVYNISNCGGVVNQLAGWILSPGYSDYASTEYPPNLNCAWLIQTPTGGGQIQFTLRDLQLESSLNCSKDSLEILNGRYHTSPKIGETLCGTQAISPIRSQGSSMYVKFRSDSAGSARGFKASYMTVTNGCGGTYHGNTGYIATPGFIDNDNYPENMECVWDIIVDIGYHINFTFSGRFDIQKSDDCNDDYVELSDRAADPRNPQILGRYCGHDTPNATLSSSNRMRIRFRSNAAATAKGFNATWTIGCGGRLTDGEGTIVSPGFPGKPDNNLMCRWEIVANPATPNIKLEFDPDHFDIEGSRRLMLKEAGRANLMGYQLEVMCHDYLIVYGERTDNESQAISNPPRLCGSGSTDIPQPIYAQNKMTIFFATDFALAGNGFKLTYKTQTAPFYADAQRVTPSVVPVGRLFRWSGG</sequence>
<protein>
    <submittedName>
        <fullName evidence="5">Cubilin</fullName>
    </submittedName>
</protein>
<accession>A0A1W0WY34</accession>
<dbReference type="EMBL" id="MTYJ01000033">
    <property type="protein sequence ID" value="OQV20099.1"/>
    <property type="molecule type" value="Genomic_DNA"/>
</dbReference>
<keyword evidence="2 3" id="KW-1015">Disulfide bond</keyword>
<feature type="domain" description="CUB" evidence="4">
    <location>
        <begin position="1796"/>
        <end position="1913"/>
    </location>
</feature>
<evidence type="ECO:0000259" key="4">
    <source>
        <dbReference type="PROSITE" id="PS01180"/>
    </source>
</evidence>
<dbReference type="SMART" id="SM00042">
    <property type="entry name" value="CUB"/>
    <property type="match status" value="17"/>
</dbReference>
<evidence type="ECO:0000256" key="2">
    <source>
        <dbReference type="ARBA" id="ARBA00023157"/>
    </source>
</evidence>
<feature type="domain" description="CUB" evidence="4">
    <location>
        <begin position="323"/>
        <end position="443"/>
    </location>
</feature>
<evidence type="ECO:0000256" key="1">
    <source>
        <dbReference type="ARBA" id="ARBA00022737"/>
    </source>
</evidence>
<keyword evidence="1" id="KW-0677">Repeat</keyword>
<feature type="disulfide bond" evidence="3">
    <location>
        <begin position="208"/>
        <end position="235"/>
    </location>
</feature>
<gene>
    <name evidence="5" type="ORF">BV898_05892</name>
</gene>
<feature type="domain" description="CUB" evidence="4">
    <location>
        <begin position="690"/>
        <end position="804"/>
    </location>
</feature>
<feature type="domain" description="CUB" evidence="4">
    <location>
        <begin position="1309"/>
        <end position="1434"/>
    </location>
</feature>
<dbReference type="Gene3D" id="2.60.120.290">
    <property type="entry name" value="Spermadhesin, CUB domain"/>
    <property type="match status" value="17"/>
</dbReference>
<feature type="domain" description="CUB" evidence="4">
    <location>
        <begin position="208"/>
        <end position="321"/>
    </location>
</feature>
<evidence type="ECO:0000256" key="3">
    <source>
        <dbReference type="PROSITE-ProRule" id="PRU00059"/>
    </source>
</evidence>
<evidence type="ECO:0000313" key="5">
    <source>
        <dbReference type="EMBL" id="OQV20099.1"/>
    </source>
</evidence>
<dbReference type="CDD" id="cd00041">
    <property type="entry name" value="CUB"/>
    <property type="match status" value="16"/>
</dbReference>
<feature type="domain" description="CUB" evidence="4">
    <location>
        <begin position="447"/>
        <end position="569"/>
    </location>
</feature>
<keyword evidence="6" id="KW-1185">Reference proteome</keyword>
<feature type="domain" description="CUB" evidence="4">
    <location>
        <begin position="1914"/>
        <end position="2053"/>
    </location>
</feature>
<reference evidence="6" key="1">
    <citation type="submission" date="2017-01" db="EMBL/GenBank/DDBJ databases">
        <title>Comparative genomics of anhydrobiosis in the tardigrade Hypsibius dujardini.</title>
        <authorList>
            <person name="Yoshida Y."/>
            <person name="Koutsovoulos G."/>
            <person name="Laetsch D."/>
            <person name="Stevens L."/>
            <person name="Kumar S."/>
            <person name="Horikawa D."/>
            <person name="Ishino K."/>
            <person name="Komine S."/>
            <person name="Tomita M."/>
            <person name="Blaxter M."/>
            <person name="Arakawa K."/>
        </authorList>
    </citation>
    <scope>NUCLEOTIDE SEQUENCE [LARGE SCALE GENOMIC DNA]</scope>
    <source>
        <strain evidence="6">Z151</strain>
    </source>
</reference>
<feature type="domain" description="CUB" evidence="4">
    <location>
        <begin position="1674"/>
        <end position="1792"/>
    </location>
</feature>
<feature type="domain" description="CUB" evidence="4">
    <location>
        <begin position="1"/>
        <end position="90"/>
    </location>
</feature>
<feature type="domain" description="CUB" evidence="4">
    <location>
        <begin position="935"/>
        <end position="1057"/>
    </location>
</feature>
<feature type="domain" description="CUB" evidence="4">
    <location>
        <begin position="1058"/>
        <end position="1184"/>
    </location>
</feature>
<dbReference type="Pfam" id="PF00431">
    <property type="entry name" value="CUB"/>
    <property type="match status" value="17"/>
</dbReference>
<dbReference type="InterPro" id="IPR000859">
    <property type="entry name" value="CUB_dom"/>
</dbReference>
<dbReference type="PANTHER" id="PTHR24251:SF37">
    <property type="entry name" value="CUB DOMAIN-CONTAINING PROTEIN"/>
    <property type="match status" value="1"/>
</dbReference>
<dbReference type="Proteomes" id="UP000192578">
    <property type="component" value="Unassembled WGS sequence"/>
</dbReference>
<feature type="domain" description="CUB" evidence="4">
    <location>
        <begin position="1438"/>
        <end position="1552"/>
    </location>
</feature>
<dbReference type="FunFam" id="2.60.120.290:FF:000005">
    <property type="entry name" value="Procollagen C-endopeptidase enhancer 1"/>
    <property type="match status" value="3"/>
</dbReference>
<organism evidence="5 6">
    <name type="scientific">Hypsibius exemplaris</name>
    <name type="common">Freshwater tardigrade</name>
    <dbReference type="NCBI Taxonomy" id="2072580"/>
    <lineage>
        <taxon>Eukaryota</taxon>
        <taxon>Metazoa</taxon>
        <taxon>Ecdysozoa</taxon>
        <taxon>Tardigrada</taxon>
        <taxon>Eutardigrada</taxon>
        <taxon>Parachela</taxon>
        <taxon>Hypsibioidea</taxon>
        <taxon>Hypsibiidae</taxon>
        <taxon>Hypsibius</taxon>
    </lineage>
</organism>
<dbReference type="PANTHER" id="PTHR24251">
    <property type="entry name" value="OVOCHYMASE-RELATED"/>
    <property type="match status" value="1"/>
</dbReference>
<feature type="domain" description="CUB" evidence="4">
    <location>
        <begin position="570"/>
        <end position="686"/>
    </location>
</feature>
<dbReference type="OrthoDB" id="6022136at2759"/>
<feature type="domain" description="CUB" evidence="4">
    <location>
        <begin position="1557"/>
        <end position="1672"/>
    </location>
</feature>
<name>A0A1W0WY34_HYPEX</name>
<feature type="domain" description="CUB" evidence="4">
    <location>
        <begin position="1188"/>
        <end position="1307"/>
    </location>
</feature>
<feature type="domain" description="CUB" evidence="4">
    <location>
        <begin position="805"/>
        <end position="918"/>
    </location>
</feature>
<evidence type="ECO:0000313" key="6">
    <source>
        <dbReference type="Proteomes" id="UP000192578"/>
    </source>
</evidence>
<feature type="domain" description="CUB" evidence="4">
    <location>
        <begin position="94"/>
        <end position="207"/>
    </location>
</feature>
<proteinExistence type="predicted"/>
<dbReference type="FunFam" id="2.60.120.290:FF:000013">
    <property type="entry name" value="Membrane frizzled-related protein"/>
    <property type="match status" value="9"/>
</dbReference>
<dbReference type="InterPro" id="IPR035914">
    <property type="entry name" value="Sperma_CUB_dom_sf"/>
</dbReference>
<dbReference type="PROSITE" id="PS01180">
    <property type="entry name" value="CUB"/>
    <property type="match status" value="17"/>
</dbReference>